<dbReference type="Pfam" id="PF00497">
    <property type="entry name" value="SBP_bac_3"/>
    <property type="match status" value="1"/>
</dbReference>
<evidence type="ECO:0000256" key="2">
    <source>
        <dbReference type="ARBA" id="ARBA00022448"/>
    </source>
</evidence>
<dbReference type="PROSITE" id="PS51257">
    <property type="entry name" value="PROKAR_LIPOPROTEIN"/>
    <property type="match status" value="1"/>
</dbReference>
<sequence length="205" mass="20862">MRSGVVAVVLASAVALAGCSGGSGEPERSPDAAPPPVAPPTSVAPPPPVELDDSPTLEKIRRRGSLLVGLRAEEPDFAARDGAGGYRGFDVEVAKLVAQELGLNPDTQISYRLLPKTLRADALAGGSVDLQFGGLDPAGPGVAGVGPYAVTEDGAEHFLVIKSGDDAMRDQLSDALTAVVSDGGWQRAYDGTLATAGVQARPAPR</sequence>
<reference evidence="7 8" key="1">
    <citation type="submission" date="2020-08" db="EMBL/GenBank/DDBJ databases">
        <title>Sequencing the genomes of 1000 actinobacteria strains.</title>
        <authorList>
            <person name="Klenk H.-P."/>
        </authorList>
    </citation>
    <scope>NUCLEOTIDE SEQUENCE [LARGE SCALE GENOMIC DNA]</scope>
    <source>
        <strain evidence="7 8">DSM 45582</strain>
    </source>
</reference>
<organism evidence="7 8">
    <name type="scientific">Saccharopolyspora gloriosae</name>
    <dbReference type="NCBI Taxonomy" id="455344"/>
    <lineage>
        <taxon>Bacteria</taxon>
        <taxon>Bacillati</taxon>
        <taxon>Actinomycetota</taxon>
        <taxon>Actinomycetes</taxon>
        <taxon>Pseudonocardiales</taxon>
        <taxon>Pseudonocardiaceae</taxon>
        <taxon>Saccharopolyspora</taxon>
    </lineage>
</organism>
<dbReference type="InterPro" id="IPR051455">
    <property type="entry name" value="Bact_solute-bind_prot3"/>
</dbReference>
<comment type="caution">
    <text evidence="7">The sequence shown here is derived from an EMBL/GenBank/DDBJ whole genome shotgun (WGS) entry which is preliminary data.</text>
</comment>
<dbReference type="PANTHER" id="PTHR30085">
    <property type="entry name" value="AMINO ACID ABC TRANSPORTER PERMEASE"/>
    <property type="match status" value="1"/>
</dbReference>
<evidence type="ECO:0000313" key="8">
    <source>
        <dbReference type="Proteomes" id="UP000580474"/>
    </source>
</evidence>
<evidence type="ECO:0000313" key="7">
    <source>
        <dbReference type="EMBL" id="MBB5068200.1"/>
    </source>
</evidence>
<dbReference type="RefSeq" id="WP_184477933.1">
    <property type="nucleotide sequence ID" value="NZ_JACHIV010000001.1"/>
</dbReference>
<evidence type="ECO:0000256" key="4">
    <source>
        <dbReference type="SAM" id="MobiDB-lite"/>
    </source>
</evidence>
<dbReference type="EMBL" id="JACHIV010000001">
    <property type="protein sequence ID" value="MBB5068200.1"/>
    <property type="molecule type" value="Genomic_DNA"/>
</dbReference>
<dbReference type="Gene3D" id="3.40.190.10">
    <property type="entry name" value="Periplasmic binding protein-like II"/>
    <property type="match status" value="1"/>
</dbReference>
<feature type="signal peptide" evidence="5">
    <location>
        <begin position="1"/>
        <end position="17"/>
    </location>
</feature>
<dbReference type="AlphaFoldDB" id="A0A840N8A1"/>
<keyword evidence="3 5" id="KW-0732">Signal</keyword>
<dbReference type="InterPro" id="IPR001638">
    <property type="entry name" value="Solute-binding_3/MltF_N"/>
</dbReference>
<name>A0A840N8A1_9PSEU</name>
<feature type="domain" description="Solute-binding protein family 3/N-terminal" evidence="6">
    <location>
        <begin position="67"/>
        <end position="134"/>
    </location>
</feature>
<evidence type="ECO:0000256" key="1">
    <source>
        <dbReference type="ARBA" id="ARBA00010333"/>
    </source>
</evidence>
<dbReference type="InterPro" id="IPR018313">
    <property type="entry name" value="SBP_3_CS"/>
</dbReference>
<dbReference type="SUPFAM" id="SSF53850">
    <property type="entry name" value="Periplasmic binding protein-like II"/>
    <property type="match status" value="1"/>
</dbReference>
<dbReference type="PROSITE" id="PS01039">
    <property type="entry name" value="SBP_BACTERIAL_3"/>
    <property type="match status" value="1"/>
</dbReference>
<feature type="chain" id="PRO_5038711483" evidence="5">
    <location>
        <begin position="18"/>
        <end position="205"/>
    </location>
</feature>
<feature type="region of interest" description="Disordered" evidence="4">
    <location>
        <begin position="19"/>
        <end position="54"/>
    </location>
</feature>
<keyword evidence="2" id="KW-0813">Transport</keyword>
<gene>
    <name evidence="7" type="ORF">BJ969_001288</name>
</gene>
<dbReference type="PANTHER" id="PTHR30085:SF6">
    <property type="entry name" value="ABC TRANSPORTER GLUTAMINE-BINDING PROTEIN GLNH"/>
    <property type="match status" value="1"/>
</dbReference>
<comment type="similarity">
    <text evidence="1">Belongs to the bacterial solute-binding protein 3 family.</text>
</comment>
<accession>A0A840N8A1</accession>
<evidence type="ECO:0000259" key="6">
    <source>
        <dbReference type="Pfam" id="PF00497"/>
    </source>
</evidence>
<proteinExistence type="inferred from homology"/>
<feature type="compositionally biased region" description="Pro residues" evidence="4">
    <location>
        <begin position="32"/>
        <end position="49"/>
    </location>
</feature>
<dbReference type="GO" id="GO:0006865">
    <property type="term" value="P:amino acid transport"/>
    <property type="evidence" value="ECO:0007669"/>
    <property type="project" value="TreeGrafter"/>
</dbReference>
<keyword evidence="8" id="KW-1185">Reference proteome</keyword>
<evidence type="ECO:0000256" key="3">
    <source>
        <dbReference type="ARBA" id="ARBA00022729"/>
    </source>
</evidence>
<protein>
    <submittedName>
        <fullName evidence="7">Glutamate transport system substrate-binding protein</fullName>
    </submittedName>
</protein>
<dbReference type="Proteomes" id="UP000580474">
    <property type="component" value="Unassembled WGS sequence"/>
</dbReference>
<evidence type="ECO:0000256" key="5">
    <source>
        <dbReference type="SAM" id="SignalP"/>
    </source>
</evidence>